<proteinExistence type="predicted"/>
<dbReference type="STRING" id="74649.A0A2P6RKE1"/>
<evidence type="ECO:0000256" key="1">
    <source>
        <dbReference type="SAM" id="Phobius"/>
    </source>
</evidence>
<protein>
    <submittedName>
        <fullName evidence="3">Putative PGG domain-containing protein</fullName>
    </submittedName>
</protein>
<gene>
    <name evidence="3" type="ORF">RchiOBHm_Chr2g0093971</name>
</gene>
<evidence type="ECO:0000313" key="4">
    <source>
        <dbReference type="Proteomes" id="UP000238479"/>
    </source>
</evidence>
<accession>A0A2P6RKE1</accession>
<dbReference type="GO" id="GO:0016020">
    <property type="term" value="C:membrane"/>
    <property type="evidence" value="ECO:0007669"/>
    <property type="project" value="TreeGrafter"/>
</dbReference>
<sequence>MTLQDAKLRHHCAVELVKQICIELSRSHMSWRLNYVLNSEILYIATLNGITEIISTLLGFFPDLIWAQLSNNQYFLLPFAIELRHENIFRLVCDHTARSKIMASTLLESGTILHLAAKLAPPAQLTSVCGAALQMQRELPWFKNVVHPYYKQSKNGDEKTAKELLKLAEKGEKWLNDTSNACMVVATLIATVVFAAAFTVPGGSDEADGNSNFLM</sequence>
<evidence type="ECO:0000259" key="2">
    <source>
        <dbReference type="Pfam" id="PF13962"/>
    </source>
</evidence>
<dbReference type="OMA" id="DMANHYM"/>
<keyword evidence="1" id="KW-1133">Transmembrane helix</keyword>
<dbReference type="Gramene" id="PRQ46900">
    <property type="protein sequence ID" value="PRQ46900"/>
    <property type="gene ID" value="RchiOBHm_Chr2g0093971"/>
</dbReference>
<keyword evidence="4" id="KW-1185">Reference proteome</keyword>
<evidence type="ECO:0000313" key="3">
    <source>
        <dbReference type="EMBL" id="PRQ46900.1"/>
    </source>
</evidence>
<dbReference type="PANTHER" id="PTHR24177:SF365">
    <property type="entry name" value="ANKYRIN REPEAT-CONTAINING PROTEIN NPR4-LIKE ISOFORM X1"/>
    <property type="match status" value="1"/>
</dbReference>
<keyword evidence="1" id="KW-0472">Membrane</keyword>
<organism evidence="3 4">
    <name type="scientific">Rosa chinensis</name>
    <name type="common">China rose</name>
    <dbReference type="NCBI Taxonomy" id="74649"/>
    <lineage>
        <taxon>Eukaryota</taxon>
        <taxon>Viridiplantae</taxon>
        <taxon>Streptophyta</taxon>
        <taxon>Embryophyta</taxon>
        <taxon>Tracheophyta</taxon>
        <taxon>Spermatophyta</taxon>
        <taxon>Magnoliopsida</taxon>
        <taxon>eudicotyledons</taxon>
        <taxon>Gunneridae</taxon>
        <taxon>Pentapetalae</taxon>
        <taxon>rosids</taxon>
        <taxon>fabids</taxon>
        <taxon>Rosales</taxon>
        <taxon>Rosaceae</taxon>
        <taxon>Rosoideae</taxon>
        <taxon>Rosoideae incertae sedis</taxon>
        <taxon>Rosa</taxon>
    </lineage>
</organism>
<name>A0A2P6RKE1_ROSCH</name>
<keyword evidence="1" id="KW-0812">Transmembrane</keyword>
<dbReference type="PANTHER" id="PTHR24177">
    <property type="entry name" value="CASKIN"/>
    <property type="match status" value="1"/>
</dbReference>
<dbReference type="InterPro" id="IPR026961">
    <property type="entry name" value="PGG_dom"/>
</dbReference>
<reference evidence="3 4" key="1">
    <citation type="journal article" date="2018" name="Nat. Genet.">
        <title>The Rosa genome provides new insights in the design of modern roses.</title>
        <authorList>
            <person name="Bendahmane M."/>
        </authorList>
    </citation>
    <scope>NUCLEOTIDE SEQUENCE [LARGE SCALE GENOMIC DNA]</scope>
    <source>
        <strain evidence="4">cv. Old Blush</strain>
    </source>
</reference>
<dbReference type="EMBL" id="PDCK01000040">
    <property type="protein sequence ID" value="PRQ46900.1"/>
    <property type="molecule type" value="Genomic_DNA"/>
</dbReference>
<dbReference type="Proteomes" id="UP000238479">
    <property type="component" value="Chromosome 2"/>
</dbReference>
<feature type="transmembrane region" description="Helical" evidence="1">
    <location>
        <begin position="180"/>
        <end position="200"/>
    </location>
</feature>
<dbReference type="AlphaFoldDB" id="A0A2P6RKE1"/>
<feature type="domain" description="PGG" evidence="2">
    <location>
        <begin position="172"/>
        <end position="209"/>
    </location>
</feature>
<comment type="caution">
    <text evidence="3">The sequence shown here is derived from an EMBL/GenBank/DDBJ whole genome shotgun (WGS) entry which is preliminary data.</text>
</comment>
<dbReference type="Pfam" id="PF13962">
    <property type="entry name" value="PGG"/>
    <property type="match status" value="1"/>
</dbReference>